<dbReference type="InterPro" id="IPR038717">
    <property type="entry name" value="Tc1-like_DDE_dom"/>
</dbReference>
<dbReference type="Pfam" id="PF13358">
    <property type="entry name" value="DDE_3"/>
    <property type="match status" value="1"/>
</dbReference>
<dbReference type="Gene3D" id="3.30.420.10">
    <property type="entry name" value="Ribonuclease H-like superfamily/Ribonuclease H"/>
    <property type="match status" value="1"/>
</dbReference>
<dbReference type="PANTHER" id="PTHR23022">
    <property type="entry name" value="TRANSPOSABLE ELEMENT-RELATED"/>
    <property type="match status" value="1"/>
</dbReference>
<dbReference type="PANTHER" id="PTHR23022:SF135">
    <property type="entry name" value="SI:DKEY-77F5.3"/>
    <property type="match status" value="1"/>
</dbReference>
<proteinExistence type="predicted"/>
<evidence type="ECO:0000259" key="1">
    <source>
        <dbReference type="Pfam" id="PF13358"/>
    </source>
</evidence>
<reference evidence="2 3" key="1">
    <citation type="submission" date="2017-02" db="EMBL/GenBank/DDBJ databases">
        <authorList>
            <person name="Peterson S.W."/>
        </authorList>
    </citation>
    <scope>NUCLEOTIDE SEQUENCE [LARGE SCALE GENOMIC DNA]</scope>
    <source>
        <strain evidence="2 3">SRS1_H2-8</strain>
    </source>
</reference>
<evidence type="ECO:0000313" key="3">
    <source>
        <dbReference type="Proteomes" id="UP000239563"/>
    </source>
</evidence>
<name>A0A2N8U726_9BASI</name>
<dbReference type="AlphaFoldDB" id="A0A2N8U726"/>
<dbReference type="EMBL" id="LT795054">
    <property type="protein sequence ID" value="SJX60877.1"/>
    <property type="molecule type" value="Genomic_DNA"/>
</dbReference>
<dbReference type="InterPro" id="IPR009057">
    <property type="entry name" value="Homeodomain-like_sf"/>
</dbReference>
<feature type="domain" description="Tc1-like transposase DDE" evidence="1">
    <location>
        <begin position="185"/>
        <end position="284"/>
    </location>
</feature>
<evidence type="ECO:0000313" key="2">
    <source>
        <dbReference type="EMBL" id="SJX60877.1"/>
    </source>
</evidence>
<organism evidence="2 3">
    <name type="scientific">Sporisorium reilianum f. sp. reilianum</name>
    <dbReference type="NCBI Taxonomy" id="72559"/>
    <lineage>
        <taxon>Eukaryota</taxon>
        <taxon>Fungi</taxon>
        <taxon>Dikarya</taxon>
        <taxon>Basidiomycota</taxon>
        <taxon>Ustilaginomycotina</taxon>
        <taxon>Ustilaginomycetes</taxon>
        <taxon>Ustilaginales</taxon>
        <taxon>Ustilaginaceae</taxon>
        <taxon>Sporisorium</taxon>
    </lineage>
</organism>
<dbReference type="Proteomes" id="UP000239563">
    <property type="component" value="Chromosome I"/>
</dbReference>
<accession>A0A2N8U726</accession>
<dbReference type="InterPro" id="IPR036397">
    <property type="entry name" value="RNaseH_sf"/>
</dbReference>
<protein>
    <submittedName>
        <fullName evidence="2">Related to transposase</fullName>
    </submittedName>
</protein>
<dbReference type="InterPro" id="IPR052338">
    <property type="entry name" value="Transposase_5"/>
</dbReference>
<dbReference type="SUPFAM" id="SSF46689">
    <property type="entry name" value="Homeodomain-like"/>
    <property type="match status" value="1"/>
</dbReference>
<dbReference type="GO" id="GO:0003676">
    <property type="term" value="F:nucleic acid binding"/>
    <property type="evidence" value="ECO:0007669"/>
    <property type="project" value="InterPro"/>
</dbReference>
<gene>
    <name evidence="2" type="ORF">SRS1_25054</name>
</gene>
<sequence>MVKTSPEKRQTVLYHLQNGQAIRSVARLVGLSKSTVQRISKSVPAAIPKLKGGRPKKLEPCHLHFLDHHFELNCNETVKGACQALKETFDVNVCRTTVRKVLQFICFKSRKRIPRPLLQKKHYKQHMEFTLRHKNWMVEDWKRVIWSDKTKINFIGPDGRQSCWVKAASFSSKLVKPTVKFGSSSIMIWGCMTWEGVGTMCMVIGRMDSDQYIKILEDKLAKTMSEMRHRYSYTDIIFQQDNNPKHTAKKTKKWFKDNNINVMKWPAQSPNLNPIEHLWQELKK</sequence>